<feature type="compositionally biased region" description="Basic and acidic residues" evidence="1">
    <location>
        <begin position="109"/>
        <end position="125"/>
    </location>
</feature>
<comment type="caution">
    <text evidence="2">The sequence shown here is derived from an EMBL/GenBank/DDBJ whole genome shotgun (WGS) entry which is preliminary data.</text>
</comment>
<reference evidence="2" key="1">
    <citation type="submission" date="2021-06" db="EMBL/GenBank/DDBJ databases">
        <authorList>
            <person name="Hodson N. C."/>
            <person name="Mongue J. A."/>
            <person name="Jaron S. K."/>
        </authorList>
    </citation>
    <scope>NUCLEOTIDE SEQUENCE</scope>
</reference>
<organism evidence="2 3">
    <name type="scientific">Allacma fusca</name>
    <dbReference type="NCBI Taxonomy" id="39272"/>
    <lineage>
        <taxon>Eukaryota</taxon>
        <taxon>Metazoa</taxon>
        <taxon>Ecdysozoa</taxon>
        <taxon>Arthropoda</taxon>
        <taxon>Hexapoda</taxon>
        <taxon>Collembola</taxon>
        <taxon>Symphypleona</taxon>
        <taxon>Sminthuridae</taxon>
        <taxon>Allacma</taxon>
    </lineage>
</organism>
<evidence type="ECO:0000256" key="1">
    <source>
        <dbReference type="SAM" id="MobiDB-lite"/>
    </source>
</evidence>
<feature type="region of interest" description="Disordered" evidence="1">
    <location>
        <begin position="101"/>
        <end position="125"/>
    </location>
</feature>
<dbReference type="EMBL" id="CAJVCH010288983">
    <property type="protein sequence ID" value="CAG7785100.1"/>
    <property type="molecule type" value="Genomic_DNA"/>
</dbReference>
<evidence type="ECO:0000313" key="2">
    <source>
        <dbReference type="EMBL" id="CAG7785100.1"/>
    </source>
</evidence>
<evidence type="ECO:0000313" key="3">
    <source>
        <dbReference type="Proteomes" id="UP000708208"/>
    </source>
</evidence>
<keyword evidence="3" id="KW-1185">Reference proteome</keyword>
<accession>A0A8J2KES8</accession>
<dbReference type="Proteomes" id="UP000708208">
    <property type="component" value="Unassembled WGS sequence"/>
</dbReference>
<proteinExistence type="predicted"/>
<protein>
    <submittedName>
        <fullName evidence="2">Uncharacterized protein</fullName>
    </submittedName>
</protein>
<feature type="non-terminal residue" evidence="2">
    <location>
        <position position="1"/>
    </location>
</feature>
<sequence length="125" mass="14066">MEYVPSEDVSVNYKLAPGDKLFYCPYNRSHQVLEFKAAGHLGTCRKAYVNSAAYKALPSEDRIVKCRWRPNAHHLPGSRISAHEKTCEGNKESLWEEFQAVTTGSGEGNTKREDSSRSTDSRTRA</sequence>
<gene>
    <name evidence="2" type="ORF">AFUS01_LOCUS23747</name>
</gene>
<dbReference type="OrthoDB" id="5839404at2759"/>
<dbReference type="AlphaFoldDB" id="A0A8J2KES8"/>
<name>A0A8J2KES8_9HEXA</name>